<dbReference type="AlphaFoldDB" id="A0A8H4VMA0"/>
<dbReference type="SUPFAM" id="SSF52047">
    <property type="entry name" value="RNI-like"/>
    <property type="match status" value="1"/>
</dbReference>
<gene>
    <name evidence="1" type="ORF">D9613_010811</name>
</gene>
<keyword evidence="2" id="KW-1185">Reference proteome</keyword>
<evidence type="ECO:0000313" key="2">
    <source>
        <dbReference type="Proteomes" id="UP000521872"/>
    </source>
</evidence>
<evidence type="ECO:0008006" key="3">
    <source>
        <dbReference type="Google" id="ProtNLM"/>
    </source>
</evidence>
<protein>
    <recommendedName>
        <fullName evidence="3">F-box domain-containing protein</fullName>
    </recommendedName>
</protein>
<name>A0A8H4VMA0_9AGAR</name>
<accession>A0A8H4VMA0</accession>
<organism evidence="1 2">
    <name type="scientific">Agrocybe pediades</name>
    <dbReference type="NCBI Taxonomy" id="84607"/>
    <lineage>
        <taxon>Eukaryota</taxon>
        <taxon>Fungi</taxon>
        <taxon>Dikarya</taxon>
        <taxon>Basidiomycota</taxon>
        <taxon>Agaricomycotina</taxon>
        <taxon>Agaricomycetes</taxon>
        <taxon>Agaricomycetidae</taxon>
        <taxon>Agaricales</taxon>
        <taxon>Agaricineae</taxon>
        <taxon>Strophariaceae</taxon>
        <taxon>Agrocybe</taxon>
    </lineage>
</organism>
<comment type="caution">
    <text evidence="1">The sequence shown here is derived from an EMBL/GenBank/DDBJ whole genome shotgun (WGS) entry which is preliminary data.</text>
</comment>
<reference evidence="1 2" key="1">
    <citation type="submission" date="2019-12" db="EMBL/GenBank/DDBJ databases">
        <authorList>
            <person name="Floudas D."/>
            <person name="Bentzer J."/>
            <person name="Ahren D."/>
            <person name="Johansson T."/>
            <person name="Persson P."/>
            <person name="Tunlid A."/>
        </authorList>
    </citation>
    <scope>NUCLEOTIDE SEQUENCE [LARGE SCALE GENOMIC DNA]</scope>
    <source>
        <strain evidence="1 2">CBS 102.39</strain>
    </source>
</reference>
<dbReference type="EMBL" id="JAACJL010000046">
    <property type="protein sequence ID" value="KAF4613064.1"/>
    <property type="molecule type" value="Genomic_DNA"/>
</dbReference>
<sequence>MADLKHTFISTLHRELLWMIFLQNVLTPDVYRFTDWTCSPLTTVRYCSQVCRDWRYILLQSSSIWSRVIDLEQLNQRGQDWKKEVLSRTGQAPLWVYGQPNISTMLFFVPFLEENWGRVQRMQIFGLSEMPTDTFTNSLNRLAKISWNFLQKPAPSLRVIDVYLSTAVHLPNSLFGSYAPLLKRFAIQANNYKLNTKDSWLKNLSHVIICGNLAFEDIGGALEQMPNLVTLEICCNNVDLDVAGPAINLPRMKKLCLRLGSNMLNGVALLERIEPASDCCIYIQGGRGEWKPAPEEEEYERYEDAISKHVLPCLKIHPPTVLSYIFTYDTLFIQEPSGALHDPKHFYSELHIPFYFEFFWFFSPHAGSHRLCLVLQCYRAAAW</sequence>
<dbReference type="Proteomes" id="UP000521872">
    <property type="component" value="Unassembled WGS sequence"/>
</dbReference>
<proteinExistence type="predicted"/>
<dbReference type="Gene3D" id="3.80.10.10">
    <property type="entry name" value="Ribonuclease Inhibitor"/>
    <property type="match status" value="1"/>
</dbReference>
<dbReference type="InterPro" id="IPR032675">
    <property type="entry name" value="LRR_dom_sf"/>
</dbReference>
<evidence type="ECO:0000313" key="1">
    <source>
        <dbReference type="EMBL" id="KAF4613064.1"/>
    </source>
</evidence>
<dbReference type="Gene3D" id="1.20.1280.50">
    <property type="match status" value="1"/>
</dbReference>